<dbReference type="InterPro" id="IPR021734">
    <property type="entry name" value="DUF3303"/>
</dbReference>
<accession>A0A6S7BJ20</accession>
<sequence>MKFIVRWTGKPSAQQPAIERFMKTGGNPPDSVTQLGRWHAIGEFSGVAIVEATDTSGLAAWLLQWGDLFSFTVCPALSDEELGAALAAHQTASK</sequence>
<dbReference type="Pfam" id="PF11746">
    <property type="entry name" value="DUF3303"/>
    <property type="match status" value="1"/>
</dbReference>
<dbReference type="AlphaFoldDB" id="A0A6S7BJ20"/>
<dbReference type="Proteomes" id="UP000494115">
    <property type="component" value="Unassembled WGS sequence"/>
</dbReference>
<name>A0A6S7BJ20_9BURK</name>
<dbReference type="EMBL" id="CADIKM010000046">
    <property type="protein sequence ID" value="CAB3802081.1"/>
    <property type="molecule type" value="Genomic_DNA"/>
</dbReference>
<evidence type="ECO:0008006" key="3">
    <source>
        <dbReference type="Google" id="ProtNLM"/>
    </source>
</evidence>
<evidence type="ECO:0000313" key="2">
    <source>
        <dbReference type="Proteomes" id="UP000494115"/>
    </source>
</evidence>
<protein>
    <recommendedName>
        <fullName evidence="3">DUF3303 domain-containing protein</fullName>
    </recommendedName>
</protein>
<keyword evidence="2" id="KW-1185">Reference proteome</keyword>
<organism evidence="1 2">
    <name type="scientific">Pararobbsia alpina</name>
    <dbReference type="NCBI Taxonomy" id="621374"/>
    <lineage>
        <taxon>Bacteria</taxon>
        <taxon>Pseudomonadati</taxon>
        <taxon>Pseudomonadota</taxon>
        <taxon>Betaproteobacteria</taxon>
        <taxon>Burkholderiales</taxon>
        <taxon>Burkholderiaceae</taxon>
        <taxon>Pararobbsia</taxon>
    </lineage>
</organism>
<evidence type="ECO:0000313" key="1">
    <source>
        <dbReference type="EMBL" id="CAB3802081.1"/>
    </source>
</evidence>
<gene>
    <name evidence="1" type="ORF">LMG28138_05127</name>
</gene>
<proteinExistence type="predicted"/>
<dbReference type="RefSeq" id="WP_175107711.1">
    <property type="nucleotide sequence ID" value="NZ_CADIKM010000046.1"/>
</dbReference>
<reference evidence="1 2" key="1">
    <citation type="submission" date="2020-04" db="EMBL/GenBank/DDBJ databases">
        <authorList>
            <person name="De Canck E."/>
        </authorList>
    </citation>
    <scope>NUCLEOTIDE SEQUENCE [LARGE SCALE GENOMIC DNA]</scope>
    <source>
        <strain evidence="1 2">LMG 28138</strain>
    </source>
</reference>